<feature type="region of interest" description="Disordered" evidence="11">
    <location>
        <begin position="242"/>
        <end position="261"/>
    </location>
</feature>
<dbReference type="OrthoDB" id="1732493at2759"/>
<dbReference type="SMART" id="SM00220">
    <property type="entry name" value="S_TKc"/>
    <property type="match status" value="1"/>
</dbReference>
<dbReference type="GO" id="GO:0007346">
    <property type="term" value="P:regulation of mitotic cell cycle"/>
    <property type="evidence" value="ECO:0007669"/>
    <property type="project" value="TreeGrafter"/>
</dbReference>
<dbReference type="FunFam" id="1.10.510.10:FF:000211">
    <property type="entry name" value="Cyclin-dependent kinase G-2"/>
    <property type="match status" value="1"/>
</dbReference>
<dbReference type="Pfam" id="PF00069">
    <property type="entry name" value="Pkinase"/>
    <property type="match status" value="1"/>
</dbReference>
<dbReference type="Gene3D" id="3.30.200.20">
    <property type="entry name" value="Phosphorylase Kinase, domain 1"/>
    <property type="match status" value="1"/>
</dbReference>
<keyword evidence="14" id="KW-1185">Reference proteome</keyword>
<evidence type="ECO:0000256" key="3">
    <source>
        <dbReference type="ARBA" id="ARBA00022527"/>
    </source>
</evidence>
<evidence type="ECO:0000256" key="9">
    <source>
        <dbReference type="ARBA" id="ARBA00047811"/>
    </source>
</evidence>
<name>A0A371ELD0_MUCPR</name>
<feature type="domain" description="Protein kinase" evidence="12">
    <location>
        <begin position="281"/>
        <end position="571"/>
    </location>
</feature>
<evidence type="ECO:0000313" key="14">
    <source>
        <dbReference type="Proteomes" id="UP000257109"/>
    </source>
</evidence>
<comment type="caution">
    <text evidence="13">The sequence shown here is derived from an EMBL/GenBank/DDBJ whole genome shotgun (WGS) entry which is preliminary data.</text>
</comment>
<evidence type="ECO:0000256" key="11">
    <source>
        <dbReference type="SAM" id="MobiDB-lite"/>
    </source>
</evidence>
<evidence type="ECO:0000256" key="5">
    <source>
        <dbReference type="ARBA" id="ARBA00022679"/>
    </source>
</evidence>
<accession>A0A371ELD0</accession>
<dbReference type="InterPro" id="IPR011009">
    <property type="entry name" value="Kinase-like_dom_sf"/>
</dbReference>
<keyword evidence="6" id="KW-0547">Nucleotide-binding</keyword>
<dbReference type="Proteomes" id="UP000257109">
    <property type="component" value="Unassembled WGS sequence"/>
</dbReference>
<dbReference type="STRING" id="157652.A0A371ELD0"/>
<comment type="catalytic activity">
    <reaction evidence="10">
        <text>L-seryl-[protein] + ATP = O-phospho-L-seryl-[protein] + ADP + H(+)</text>
        <dbReference type="Rhea" id="RHEA:17989"/>
        <dbReference type="Rhea" id="RHEA-COMP:9863"/>
        <dbReference type="Rhea" id="RHEA-COMP:11604"/>
        <dbReference type="ChEBI" id="CHEBI:15378"/>
        <dbReference type="ChEBI" id="CHEBI:29999"/>
        <dbReference type="ChEBI" id="CHEBI:30616"/>
        <dbReference type="ChEBI" id="CHEBI:83421"/>
        <dbReference type="ChEBI" id="CHEBI:456216"/>
        <dbReference type="EC" id="2.7.11.22"/>
    </reaction>
</comment>
<dbReference type="GO" id="GO:0004693">
    <property type="term" value="F:cyclin-dependent protein serine/threonine kinase activity"/>
    <property type="evidence" value="ECO:0007669"/>
    <property type="project" value="UniProtKB-EC"/>
</dbReference>
<dbReference type="GO" id="GO:0005524">
    <property type="term" value="F:ATP binding"/>
    <property type="evidence" value="ECO:0007669"/>
    <property type="project" value="UniProtKB-KW"/>
</dbReference>
<dbReference type="GO" id="GO:0010556">
    <property type="term" value="P:regulation of macromolecule biosynthetic process"/>
    <property type="evidence" value="ECO:0007669"/>
    <property type="project" value="UniProtKB-ARBA"/>
</dbReference>
<keyword evidence="7 13" id="KW-0418">Kinase</keyword>
<dbReference type="PROSITE" id="PS50011">
    <property type="entry name" value="PROTEIN_KINASE_DOM"/>
    <property type="match status" value="1"/>
</dbReference>
<comment type="catalytic activity">
    <reaction evidence="9">
        <text>L-threonyl-[protein] + ATP = O-phospho-L-threonyl-[protein] + ADP + H(+)</text>
        <dbReference type="Rhea" id="RHEA:46608"/>
        <dbReference type="Rhea" id="RHEA-COMP:11060"/>
        <dbReference type="Rhea" id="RHEA-COMP:11605"/>
        <dbReference type="ChEBI" id="CHEBI:15378"/>
        <dbReference type="ChEBI" id="CHEBI:30013"/>
        <dbReference type="ChEBI" id="CHEBI:30616"/>
        <dbReference type="ChEBI" id="CHEBI:61977"/>
        <dbReference type="ChEBI" id="CHEBI:456216"/>
        <dbReference type="EC" id="2.7.11.22"/>
    </reaction>
</comment>
<protein>
    <recommendedName>
        <fullName evidence="2">cyclin-dependent kinase</fullName>
        <ecNumber evidence="2">2.7.11.22</ecNumber>
    </recommendedName>
</protein>
<reference evidence="13" key="1">
    <citation type="submission" date="2018-05" db="EMBL/GenBank/DDBJ databases">
        <title>Draft genome of Mucuna pruriens seed.</title>
        <authorList>
            <person name="Nnadi N.E."/>
            <person name="Vos R."/>
            <person name="Hasami M.H."/>
            <person name="Devisetty U.K."/>
            <person name="Aguiy J.C."/>
        </authorList>
    </citation>
    <scope>NUCLEOTIDE SEQUENCE [LARGE SCALE GENOMIC DNA]</scope>
    <source>
        <strain evidence="13">JCA_2017</strain>
    </source>
</reference>
<feature type="region of interest" description="Disordered" evidence="11">
    <location>
        <begin position="170"/>
        <end position="233"/>
    </location>
</feature>
<dbReference type="SUPFAM" id="SSF56112">
    <property type="entry name" value="Protein kinase-like (PK-like)"/>
    <property type="match status" value="1"/>
</dbReference>
<dbReference type="Gene3D" id="1.10.510.10">
    <property type="entry name" value="Transferase(Phosphotransferase) domain 1"/>
    <property type="match status" value="1"/>
</dbReference>
<dbReference type="EMBL" id="QJKJ01013245">
    <property type="protein sequence ID" value="RDX66858.1"/>
    <property type="molecule type" value="Genomic_DNA"/>
</dbReference>
<dbReference type="InterPro" id="IPR045267">
    <property type="entry name" value="CDK11/PITSLRE_STKc"/>
</dbReference>
<keyword evidence="8" id="KW-0067">ATP-binding</keyword>
<dbReference type="AlphaFoldDB" id="A0A371ELD0"/>
<dbReference type="EC" id="2.7.11.22" evidence="2"/>
<feature type="non-terminal residue" evidence="13">
    <location>
        <position position="1"/>
    </location>
</feature>
<feature type="compositionally biased region" description="Low complexity" evidence="11">
    <location>
        <begin position="246"/>
        <end position="259"/>
    </location>
</feature>
<keyword evidence="5" id="KW-0808">Transferase</keyword>
<evidence type="ECO:0000259" key="12">
    <source>
        <dbReference type="PROSITE" id="PS50011"/>
    </source>
</evidence>
<evidence type="ECO:0000256" key="1">
    <source>
        <dbReference type="ARBA" id="ARBA00006485"/>
    </source>
</evidence>
<dbReference type="CDD" id="cd07843">
    <property type="entry name" value="STKc_CDC2L1"/>
    <property type="match status" value="1"/>
</dbReference>
<dbReference type="InterPro" id="IPR008271">
    <property type="entry name" value="Ser/Thr_kinase_AS"/>
</dbReference>
<evidence type="ECO:0000256" key="2">
    <source>
        <dbReference type="ARBA" id="ARBA00012425"/>
    </source>
</evidence>
<evidence type="ECO:0000256" key="8">
    <source>
        <dbReference type="ARBA" id="ARBA00022840"/>
    </source>
</evidence>
<feature type="non-terminal residue" evidence="13">
    <location>
        <position position="612"/>
    </location>
</feature>
<dbReference type="GO" id="GO:0005634">
    <property type="term" value="C:nucleus"/>
    <property type="evidence" value="ECO:0007669"/>
    <property type="project" value="TreeGrafter"/>
</dbReference>
<sequence length="612" mass="68648">MAAGRKSVSLRRDSYKYSSTKVFDHSKNGSFRVELGGSRYHHFARSGENGFHGRKEEREQGEICVENGEYQHASGLPPPEKKRKFSPIIWDLVEMKEERISSKSRISQIAAVSTPPPPLLSNPGANAVHCGDVMEESSPDSSYVLPTELNCKQDVEEENVVQGWTITKSRWACDGPSPSGADNHREHGKVSSSPEIGELNGSGCSGSTVTRSSGSSGRDNYLGPFTDDTDSEKDFLMDSMDDVEEQSNVSDSSSDSDQNGGLMHVQRNINMLQSCRSVCEFEMIKKINEGTYGVVYKARDKKTGEIVALKKVKMNIERDGFPLSSLREINILLSFNHPSIVNVKEVVVDDFDGTFMVMEYMEYDLKGMMEVKKQPFSMSEIKSLMQQLLEGVKYLHDNWVIHRDLKSSNILLNHDGELKICDFGLSRQYGSPLKPYTPVVVTLWYRAPELLLGAEEYSTAIDMWSVGCIMSELIAKEPLFTGKSELEQLDKIFRTLGTPDEKIWPGLSKLRGAKANFVKQPYNMLRKKFPAASFTGLPVLSELGFDLLKRLLTYDPEERITAEAALRHDWFHEAPLPKSDFKPIFPSWQSGRLMYRPEKGLEACGAADGRAR</sequence>
<comment type="similarity">
    <text evidence="1">Belongs to the protein kinase superfamily. CMGC Ser/Thr protein kinase family. CDC2/CDKX subfamily.</text>
</comment>
<evidence type="ECO:0000256" key="4">
    <source>
        <dbReference type="ARBA" id="ARBA00022553"/>
    </source>
</evidence>
<dbReference type="InterPro" id="IPR000719">
    <property type="entry name" value="Prot_kinase_dom"/>
</dbReference>
<dbReference type="FunFam" id="3.30.200.20:FF:000172">
    <property type="entry name" value="cyclin-dependent kinase G-2 isoform X1"/>
    <property type="match status" value="1"/>
</dbReference>
<proteinExistence type="inferred from homology"/>
<dbReference type="PANTHER" id="PTHR24056">
    <property type="entry name" value="CELL DIVISION PROTEIN KINASE"/>
    <property type="match status" value="1"/>
</dbReference>
<dbReference type="PROSITE" id="PS00108">
    <property type="entry name" value="PROTEIN_KINASE_ST"/>
    <property type="match status" value="1"/>
</dbReference>
<keyword evidence="4" id="KW-0597">Phosphoprotein</keyword>
<organism evidence="13 14">
    <name type="scientific">Mucuna pruriens</name>
    <name type="common">Velvet bean</name>
    <name type="synonym">Dolichos pruriens</name>
    <dbReference type="NCBI Taxonomy" id="157652"/>
    <lineage>
        <taxon>Eukaryota</taxon>
        <taxon>Viridiplantae</taxon>
        <taxon>Streptophyta</taxon>
        <taxon>Embryophyta</taxon>
        <taxon>Tracheophyta</taxon>
        <taxon>Spermatophyta</taxon>
        <taxon>Magnoliopsida</taxon>
        <taxon>eudicotyledons</taxon>
        <taxon>Gunneridae</taxon>
        <taxon>Pentapetalae</taxon>
        <taxon>rosids</taxon>
        <taxon>fabids</taxon>
        <taxon>Fabales</taxon>
        <taxon>Fabaceae</taxon>
        <taxon>Papilionoideae</taxon>
        <taxon>50 kb inversion clade</taxon>
        <taxon>NPAAA clade</taxon>
        <taxon>indigoferoid/millettioid clade</taxon>
        <taxon>Phaseoleae</taxon>
        <taxon>Mucuna</taxon>
    </lineage>
</organism>
<dbReference type="GO" id="GO:0080090">
    <property type="term" value="P:regulation of primary metabolic process"/>
    <property type="evidence" value="ECO:0007669"/>
    <property type="project" value="UniProtKB-ARBA"/>
</dbReference>
<dbReference type="PANTHER" id="PTHR24056:SF405">
    <property type="entry name" value="CYCLIN-DEPENDENT KINASE"/>
    <property type="match status" value="1"/>
</dbReference>
<evidence type="ECO:0000256" key="6">
    <source>
        <dbReference type="ARBA" id="ARBA00022741"/>
    </source>
</evidence>
<dbReference type="InterPro" id="IPR050108">
    <property type="entry name" value="CDK"/>
</dbReference>
<evidence type="ECO:0000313" key="13">
    <source>
        <dbReference type="EMBL" id="RDX66858.1"/>
    </source>
</evidence>
<feature type="compositionally biased region" description="Low complexity" evidence="11">
    <location>
        <begin position="201"/>
        <end position="218"/>
    </location>
</feature>
<evidence type="ECO:0000256" key="10">
    <source>
        <dbReference type="ARBA" id="ARBA00048367"/>
    </source>
</evidence>
<evidence type="ECO:0000256" key="7">
    <source>
        <dbReference type="ARBA" id="ARBA00022777"/>
    </source>
</evidence>
<gene>
    <name evidence="13" type="primary">CDKG-2</name>
    <name evidence="13" type="ORF">CR513_54336</name>
</gene>
<keyword evidence="3" id="KW-0723">Serine/threonine-protein kinase</keyword>